<gene>
    <name evidence="3" type="ORF">ACFSQ0_02640</name>
</gene>
<dbReference type="InterPro" id="IPR001437">
    <property type="entry name" value="Tscrpt_elong_fac_GreA/B_C"/>
</dbReference>
<dbReference type="GO" id="GO:0003746">
    <property type="term" value="F:translation elongation factor activity"/>
    <property type="evidence" value="ECO:0007669"/>
    <property type="project" value="UniProtKB-KW"/>
</dbReference>
<organism evidence="3 4">
    <name type="scientific">Mesonia sediminis</name>
    <dbReference type="NCBI Taxonomy" id="1703946"/>
    <lineage>
        <taxon>Bacteria</taxon>
        <taxon>Pseudomonadati</taxon>
        <taxon>Bacteroidota</taxon>
        <taxon>Flavobacteriia</taxon>
        <taxon>Flavobacteriales</taxon>
        <taxon>Flavobacteriaceae</taxon>
        <taxon>Mesonia</taxon>
    </lineage>
</organism>
<proteinExistence type="predicted"/>
<protein>
    <submittedName>
        <fullName evidence="3">GreA/GreB family elongation factor</fullName>
    </submittedName>
</protein>
<accession>A0ABW5SDV7</accession>
<dbReference type="PANTHER" id="PTHR30437:SF4">
    <property type="entry name" value="TRANSCRIPTION ELONGATION FACTOR GREA"/>
    <property type="match status" value="1"/>
</dbReference>
<keyword evidence="3" id="KW-0251">Elongation factor</keyword>
<dbReference type="Gene3D" id="3.10.50.30">
    <property type="entry name" value="Transcription elongation factor, GreA/GreB, C-terminal domain"/>
    <property type="match status" value="1"/>
</dbReference>
<keyword evidence="3" id="KW-0648">Protein biosynthesis</keyword>
<dbReference type="Proteomes" id="UP001597357">
    <property type="component" value="Unassembled WGS sequence"/>
</dbReference>
<evidence type="ECO:0000256" key="1">
    <source>
        <dbReference type="SAM" id="Coils"/>
    </source>
</evidence>
<name>A0ABW5SDV7_9FLAO</name>
<sequence length="166" mass="18899">MSRGFVKEEDQEEAPFIPPRAALPNGVVNYVTPKGFALLQTEKNELEEQRKNLDKINETEYRRNAAVIDGKMKLLNERLRSAKIIDLKQQPKDEVRFGAQVKFLLDDKTQYLQIVGVDEANLKEQKIAFIAPLARALNRLKVGESSEFSLGKTIKKIQIIAINYAQ</sequence>
<feature type="coiled-coil region" evidence="1">
    <location>
        <begin position="36"/>
        <end position="63"/>
    </location>
</feature>
<dbReference type="PANTHER" id="PTHR30437">
    <property type="entry name" value="TRANSCRIPTION ELONGATION FACTOR GREA"/>
    <property type="match status" value="1"/>
</dbReference>
<evidence type="ECO:0000313" key="4">
    <source>
        <dbReference type="Proteomes" id="UP001597357"/>
    </source>
</evidence>
<evidence type="ECO:0000259" key="2">
    <source>
        <dbReference type="Pfam" id="PF01272"/>
    </source>
</evidence>
<dbReference type="RefSeq" id="WP_379043728.1">
    <property type="nucleotide sequence ID" value="NZ_JBHULZ010000014.1"/>
</dbReference>
<evidence type="ECO:0000313" key="3">
    <source>
        <dbReference type="EMBL" id="MFD2696877.1"/>
    </source>
</evidence>
<comment type="caution">
    <text evidence="3">The sequence shown here is derived from an EMBL/GenBank/DDBJ whole genome shotgun (WGS) entry which is preliminary data.</text>
</comment>
<feature type="domain" description="Transcription elongation factor GreA/GreB C-terminal" evidence="2">
    <location>
        <begin position="90"/>
        <end position="164"/>
    </location>
</feature>
<dbReference type="SUPFAM" id="SSF54534">
    <property type="entry name" value="FKBP-like"/>
    <property type="match status" value="1"/>
</dbReference>
<keyword evidence="4" id="KW-1185">Reference proteome</keyword>
<reference evidence="4" key="1">
    <citation type="journal article" date="2019" name="Int. J. Syst. Evol. Microbiol.">
        <title>The Global Catalogue of Microorganisms (GCM) 10K type strain sequencing project: providing services to taxonomists for standard genome sequencing and annotation.</title>
        <authorList>
            <consortium name="The Broad Institute Genomics Platform"/>
            <consortium name="The Broad Institute Genome Sequencing Center for Infectious Disease"/>
            <person name="Wu L."/>
            <person name="Ma J."/>
        </authorList>
    </citation>
    <scope>NUCLEOTIDE SEQUENCE [LARGE SCALE GENOMIC DNA]</scope>
    <source>
        <strain evidence="4">KCTC 42255</strain>
    </source>
</reference>
<keyword evidence="1" id="KW-0175">Coiled coil</keyword>
<dbReference type="InterPro" id="IPR036953">
    <property type="entry name" value="GreA/GreB_C_sf"/>
</dbReference>
<dbReference type="Pfam" id="PF01272">
    <property type="entry name" value="GreA_GreB"/>
    <property type="match status" value="1"/>
</dbReference>
<dbReference type="InterPro" id="IPR023459">
    <property type="entry name" value="Tscrpt_elong_fac_GreA/B_fam"/>
</dbReference>
<dbReference type="EMBL" id="JBHULZ010000014">
    <property type="protein sequence ID" value="MFD2696877.1"/>
    <property type="molecule type" value="Genomic_DNA"/>
</dbReference>